<keyword evidence="6" id="KW-0156">Chromatin regulator</keyword>
<feature type="compositionally biased region" description="Basic and acidic residues" evidence="7">
    <location>
        <begin position="53"/>
        <end position="89"/>
    </location>
</feature>
<keyword evidence="2 6" id="KW-0479">Metal-binding</keyword>
<accession>A0A8D2MT76</accession>
<reference evidence="8" key="2">
    <citation type="submission" date="2025-09" db="UniProtKB">
        <authorList>
            <consortium name="Ensembl"/>
        </authorList>
    </citation>
    <scope>IDENTIFICATION</scope>
</reference>
<keyword evidence="3 6" id="KW-0863">Zinc-finger</keyword>
<dbReference type="EC" id="2.3.2.27" evidence="6"/>
<keyword evidence="5 6" id="KW-0539">Nucleus</keyword>
<dbReference type="GO" id="GO:0006325">
    <property type="term" value="P:chromatin organization"/>
    <property type="evidence" value="ECO:0007669"/>
    <property type="project" value="UniProtKB-KW"/>
</dbReference>
<evidence type="ECO:0000256" key="5">
    <source>
        <dbReference type="ARBA" id="ARBA00023242"/>
    </source>
</evidence>
<dbReference type="UniPathway" id="UPA00143"/>
<dbReference type="GO" id="GO:0008270">
    <property type="term" value="F:zinc ion binding"/>
    <property type="evidence" value="ECO:0007669"/>
    <property type="project" value="UniProtKB-KW"/>
</dbReference>
<evidence type="ECO:0000256" key="7">
    <source>
        <dbReference type="SAM" id="MobiDB-lite"/>
    </source>
</evidence>
<keyword evidence="4 6" id="KW-0862">Zinc</keyword>
<comment type="catalytic activity">
    <reaction evidence="6">
        <text>S-ubiquitinyl-[E2 ubiquitin-conjugating enzyme]-L-cysteine + [acceptor protein]-L-lysine = [E2 ubiquitin-conjugating enzyme]-L-cysteine + N(6)-ubiquitinyl-[acceptor protein]-L-lysine.</text>
        <dbReference type="EC" id="2.3.2.27"/>
    </reaction>
</comment>
<keyword evidence="6" id="KW-0808">Transferase</keyword>
<dbReference type="InterPro" id="IPR013956">
    <property type="entry name" value="E3_ubiquit_lig_Bre1"/>
</dbReference>
<dbReference type="GO" id="GO:0016567">
    <property type="term" value="P:protein ubiquitination"/>
    <property type="evidence" value="ECO:0007669"/>
    <property type="project" value="UniProtKB-UniRule"/>
</dbReference>
<dbReference type="GO" id="GO:0033503">
    <property type="term" value="C:HULC complex"/>
    <property type="evidence" value="ECO:0007669"/>
    <property type="project" value="TreeGrafter"/>
</dbReference>
<dbReference type="Proteomes" id="UP000694413">
    <property type="component" value="Unassembled WGS sequence"/>
</dbReference>
<comment type="subcellular location">
    <subcellularLocation>
        <location evidence="1 6">Nucleus</location>
    </subcellularLocation>
</comment>
<dbReference type="GO" id="GO:0061630">
    <property type="term" value="F:ubiquitin protein ligase activity"/>
    <property type="evidence" value="ECO:0007669"/>
    <property type="project" value="UniProtKB-EC"/>
</dbReference>
<comment type="similarity">
    <text evidence="6">Belongs to the BRE1 family.</text>
</comment>
<keyword evidence="9" id="KW-1185">Reference proteome</keyword>
<dbReference type="PANTHER" id="PTHR23163">
    <property type="entry name" value="RING FINGER PROTEIN-RELATED"/>
    <property type="match status" value="1"/>
</dbReference>
<evidence type="ECO:0000256" key="3">
    <source>
        <dbReference type="ARBA" id="ARBA00022771"/>
    </source>
</evidence>
<evidence type="ECO:0000313" key="8">
    <source>
        <dbReference type="Ensembl" id="ENSZALP00000011134.1"/>
    </source>
</evidence>
<evidence type="ECO:0000256" key="4">
    <source>
        <dbReference type="ARBA" id="ARBA00022833"/>
    </source>
</evidence>
<dbReference type="GO" id="GO:0005634">
    <property type="term" value="C:nucleus"/>
    <property type="evidence" value="ECO:0007669"/>
    <property type="project" value="UniProtKB-SubCell"/>
</dbReference>
<keyword evidence="6" id="KW-0833">Ubl conjugation pathway</keyword>
<reference evidence="8" key="1">
    <citation type="submission" date="2025-08" db="UniProtKB">
        <authorList>
            <consortium name="Ensembl"/>
        </authorList>
    </citation>
    <scope>IDENTIFICATION</scope>
</reference>
<feature type="region of interest" description="Disordered" evidence="7">
    <location>
        <begin position="48"/>
        <end position="89"/>
    </location>
</feature>
<name>A0A8D2MT76_ZONAL</name>
<dbReference type="Ensembl" id="ENSZALT00000015444.1">
    <property type="protein sequence ID" value="ENSZALP00000011134.1"/>
    <property type="gene ID" value="ENSZALG00000009444.1"/>
</dbReference>
<organism evidence="8 9">
    <name type="scientific">Zonotrichia albicollis</name>
    <name type="common">White-throated sparrow</name>
    <name type="synonym">Fringilla albicollis</name>
    <dbReference type="NCBI Taxonomy" id="44394"/>
    <lineage>
        <taxon>Eukaryota</taxon>
        <taxon>Metazoa</taxon>
        <taxon>Chordata</taxon>
        <taxon>Craniata</taxon>
        <taxon>Vertebrata</taxon>
        <taxon>Euteleostomi</taxon>
        <taxon>Archelosauria</taxon>
        <taxon>Archosauria</taxon>
        <taxon>Dinosauria</taxon>
        <taxon>Saurischia</taxon>
        <taxon>Theropoda</taxon>
        <taxon>Coelurosauria</taxon>
        <taxon>Aves</taxon>
        <taxon>Neognathae</taxon>
        <taxon>Neoaves</taxon>
        <taxon>Telluraves</taxon>
        <taxon>Australaves</taxon>
        <taxon>Passeriformes</taxon>
        <taxon>Passerellidae</taxon>
        <taxon>Zonotrichia</taxon>
    </lineage>
</organism>
<sequence length="221" mass="25721">MEAWIWEDKGEGGEEDSWLRTLTFVFLVISLAVPCQICSCSGSAPLQFQSSAEDTKEKPAEIKQEREREREQEKEKEKEKENEKKKKEKEQEFWPEPVILLQEEVALLSEMDQNIQCIKFNQIHKLLKEEREELAEEVLTLKTQMDAQLQVDQKLEEREHLLQSSIGTGERELGLQTQALEMNKHKVSEAFLSSWAVRGSLGSSQMNWGESFYSKDKQKEI</sequence>
<protein>
    <recommendedName>
        <fullName evidence="6">E3 ubiquitin protein ligase</fullName>
        <ecNumber evidence="6">2.3.2.27</ecNumber>
    </recommendedName>
</protein>
<proteinExistence type="inferred from homology"/>
<evidence type="ECO:0000256" key="2">
    <source>
        <dbReference type="ARBA" id="ARBA00022723"/>
    </source>
</evidence>
<evidence type="ECO:0000256" key="1">
    <source>
        <dbReference type="ARBA" id="ARBA00004123"/>
    </source>
</evidence>
<dbReference type="PANTHER" id="PTHR23163:SF2">
    <property type="entry name" value="E3 UBIQUITIN-PROTEIN LIGASE BRE1A"/>
    <property type="match status" value="1"/>
</dbReference>
<comment type="pathway">
    <text evidence="6">Protein modification; protein ubiquitination.</text>
</comment>
<evidence type="ECO:0000313" key="9">
    <source>
        <dbReference type="Proteomes" id="UP000694413"/>
    </source>
</evidence>
<evidence type="ECO:0000256" key="6">
    <source>
        <dbReference type="RuleBase" id="RU365038"/>
    </source>
</evidence>
<dbReference type="AlphaFoldDB" id="A0A8D2MT76"/>
<keyword evidence="6" id="KW-0175">Coiled coil</keyword>